<evidence type="ECO:0000256" key="4">
    <source>
        <dbReference type="ARBA" id="ARBA00023163"/>
    </source>
</evidence>
<dbReference type="GO" id="GO:0006351">
    <property type="term" value="P:DNA-templated transcription"/>
    <property type="evidence" value="ECO:0007669"/>
    <property type="project" value="TreeGrafter"/>
</dbReference>
<accession>A0A233RIG5</accession>
<keyword evidence="4" id="KW-0804">Transcription</keyword>
<keyword evidence="2" id="KW-0805">Transcription regulation</keyword>
<evidence type="ECO:0000313" key="7">
    <source>
        <dbReference type="Proteomes" id="UP000242757"/>
    </source>
</evidence>
<keyword evidence="3" id="KW-0238">DNA-binding</keyword>
<dbReference type="InterPro" id="IPR000847">
    <property type="entry name" value="LysR_HTH_N"/>
</dbReference>
<name>A0A233RIG5_9GAMM</name>
<dbReference type="GO" id="GO:0043565">
    <property type="term" value="F:sequence-specific DNA binding"/>
    <property type="evidence" value="ECO:0007669"/>
    <property type="project" value="TreeGrafter"/>
</dbReference>
<dbReference type="InterPro" id="IPR058163">
    <property type="entry name" value="LysR-type_TF_proteobact-type"/>
</dbReference>
<dbReference type="EMBL" id="NBIM01000001">
    <property type="protein sequence ID" value="OXY83187.1"/>
    <property type="molecule type" value="Genomic_DNA"/>
</dbReference>
<sequence length="336" mass="38332">MMSFSHSYRGWLVTTAPLTDRVLTRTPPLTGLKFFLAAAKYQNFTRAADALCVTQSAVSRQVRELEAHLGCELFNRTGRRVELTNFGRILYDSVSVSFSNIAHTLNRIKTAVAREHSSQLSICMTSAFSLLWMAARLADFRTKYPDIDVCLITTDNFQDIDEMINIDIYITPGAIKKNGCKSTPLFVEKAYPVCSPAYLEKHPDLKRSSDLLSAQLLHLNPMFRSHTLEIFDWDLWFEFKGVELDKALYERDHDLTANSYQLLIQMALDGQGIALGWNHLVKDLESSGKLVRPVCDGDIILEDRKHYMTYCEGLEVSAKVQDFITWLLEQFPNQQE</sequence>
<gene>
    <name evidence="6" type="ORF">B6S08_06735</name>
</gene>
<feature type="domain" description="HTH lysR-type" evidence="5">
    <location>
        <begin position="27"/>
        <end position="84"/>
    </location>
</feature>
<comment type="caution">
    <text evidence="6">The sequence shown here is derived from an EMBL/GenBank/DDBJ whole genome shotgun (WGS) entry which is preliminary data.</text>
</comment>
<evidence type="ECO:0000256" key="2">
    <source>
        <dbReference type="ARBA" id="ARBA00023015"/>
    </source>
</evidence>
<dbReference type="Gene3D" id="3.40.190.10">
    <property type="entry name" value="Periplasmic binding protein-like II"/>
    <property type="match status" value="2"/>
</dbReference>
<dbReference type="PANTHER" id="PTHR30537">
    <property type="entry name" value="HTH-TYPE TRANSCRIPTIONAL REGULATOR"/>
    <property type="match status" value="1"/>
</dbReference>
<evidence type="ECO:0000313" key="6">
    <source>
        <dbReference type="EMBL" id="OXY83187.1"/>
    </source>
</evidence>
<organism evidence="6 7">
    <name type="scientific">Oceanimonas doudoroffii</name>
    <dbReference type="NCBI Taxonomy" id="84158"/>
    <lineage>
        <taxon>Bacteria</taxon>
        <taxon>Pseudomonadati</taxon>
        <taxon>Pseudomonadota</taxon>
        <taxon>Gammaproteobacteria</taxon>
        <taxon>Aeromonadales</taxon>
        <taxon>Aeromonadaceae</taxon>
        <taxon>Oceanimonas</taxon>
    </lineage>
</organism>
<dbReference type="Pfam" id="PF00126">
    <property type="entry name" value="HTH_1"/>
    <property type="match status" value="1"/>
</dbReference>
<dbReference type="GO" id="GO:0003700">
    <property type="term" value="F:DNA-binding transcription factor activity"/>
    <property type="evidence" value="ECO:0007669"/>
    <property type="project" value="InterPro"/>
</dbReference>
<dbReference type="Gene3D" id="1.10.10.10">
    <property type="entry name" value="Winged helix-like DNA-binding domain superfamily/Winged helix DNA-binding domain"/>
    <property type="match status" value="1"/>
</dbReference>
<dbReference type="FunFam" id="1.10.10.10:FF:000001">
    <property type="entry name" value="LysR family transcriptional regulator"/>
    <property type="match status" value="1"/>
</dbReference>
<dbReference type="InterPro" id="IPR036390">
    <property type="entry name" value="WH_DNA-bd_sf"/>
</dbReference>
<proteinExistence type="inferred from homology"/>
<keyword evidence="7" id="KW-1185">Reference proteome</keyword>
<dbReference type="Pfam" id="PF03466">
    <property type="entry name" value="LysR_substrate"/>
    <property type="match status" value="1"/>
</dbReference>
<evidence type="ECO:0000256" key="1">
    <source>
        <dbReference type="ARBA" id="ARBA00009437"/>
    </source>
</evidence>
<dbReference type="SUPFAM" id="SSF46785">
    <property type="entry name" value="Winged helix' DNA-binding domain"/>
    <property type="match status" value="1"/>
</dbReference>
<dbReference type="SUPFAM" id="SSF53850">
    <property type="entry name" value="Periplasmic binding protein-like II"/>
    <property type="match status" value="1"/>
</dbReference>
<evidence type="ECO:0000256" key="3">
    <source>
        <dbReference type="ARBA" id="ARBA00023125"/>
    </source>
</evidence>
<protein>
    <recommendedName>
        <fullName evidence="5">HTH lysR-type domain-containing protein</fullName>
    </recommendedName>
</protein>
<dbReference type="AlphaFoldDB" id="A0A233RIG5"/>
<dbReference type="PRINTS" id="PR00039">
    <property type="entry name" value="HTHLYSR"/>
</dbReference>
<dbReference type="InterPro" id="IPR005119">
    <property type="entry name" value="LysR_subst-bd"/>
</dbReference>
<dbReference type="InterPro" id="IPR036388">
    <property type="entry name" value="WH-like_DNA-bd_sf"/>
</dbReference>
<reference evidence="6 7" key="1">
    <citation type="submission" date="2017-08" db="EMBL/GenBank/DDBJ databases">
        <title>A Genome Sequence of Oceanimonas doudoroffii ATCC 27123T.</title>
        <authorList>
            <person name="Brennan M.A."/>
            <person name="Maclea K.S."/>
            <person name="Mcclelland W.D."/>
            <person name="Trachtenberg A.M."/>
        </authorList>
    </citation>
    <scope>NUCLEOTIDE SEQUENCE [LARGE SCALE GENOMIC DNA]</scope>
    <source>
        <strain evidence="6 7">ATCC 27123</strain>
    </source>
</reference>
<evidence type="ECO:0000259" key="5">
    <source>
        <dbReference type="PROSITE" id="PS50931"/>
    </source>
</evidence>
<dbReference type="PANTHER" id="PTHR30537:SF74">
    <property type="entry name" value="HTH-TYPE TRANSCRIPTIONAL REGULATOR TRPI"/>
    <property type="match status" value="1"/>
</dbReference>
<comment type="similarity">
    <text evidence="1">Belongs to the LysR transcriptional regulatory family.</text>
</comment>
<dbReference type="Proteomes" id="UP000242757">
    <property type="component" value="Unassembled WGS sequence"/>
</dbReference>
<dbReference type="PROSITE" id="PS50931">
    <property type="entry name" value="HTH_LYSR"/>
    <property type="match status" value="1"/>
</dbReference>